<dbReference type="AlphaFoldDB" id="A0A2M7X3K6"/>
<proteinExistence type="predicted"/>
<dbReference type="Proteomes" id="UP000230683">
    <property type="component" value="Unassembled WGS sequence"/>
</dbReference>
<accession>A0A2M7X3K6</accession>
<gene>
    <name evidence="1" type="ORF">CO178_01575</name>
</gene>
<evidence type="ECO:0000313" key="2">
    <source>
        <dbReference type="Proteomes" id="UP000230683"/>
    </source>
</evidence>
<evidence type="ECO:0000313" key="1">
    <source>
        <dbReference type="EMBL" id="PJA40764.1"/>
    </source>
</evidence>
<sequence length="106" mass="12407">LIIMIGQSIYINYKFINKDTRTIAFGYYELTRNAGYSYRTYYNGEKLGITNGLNNMDIKKFRDVDELRIQDIVISIENFKINGLNLIETIDNKGRFGPVLYIFMKS</sequence>
<organism evidence="1 2">
    <name type="scientific">candidate division WWE3 bacterium CG_4_9_14_3_um_filter_34_6</name>
    <dbReference type="NCBI Taxonomy" id="1975079"/>
    <lineage>
        <taxon>Bacteria</taxon>
        <taxon>Katanobacteria</taxon>
    </lineage>
</organism>
<reference evidence="2" key="1">
    <citation type="submission" date="2017-09" db="EMBL/GenBank/DDBJ databases">
        <title>Depth-based differentiation of microbial function through sediment-hosted aquifers and enrichment of novel symbionts in the deep terrestrial subsurface.</title>
        <authorList>
            <person name="Probst A.J."/>
            <person name="Ladd B."/>
            <person name="Jarett J.K."/>
            <person name="Geller-Mcgrath D.E."/>
            <person name="Sieber C.M.K."/>
            <person name="Emerson J.B."/>
            <person name="Anantharaman K."/>
            <person name="Thomas B.C."/>
            <person name="Malmstrom R."/>
            <person name="Stieglmeier M."/>
            <person name="Klingl A."/>
            <person name="Woyke T."/>
            <person name="Ryan C.M."/>
            <person name="Banfield J.F."/>
        </authorList>
    </citation>
    <scope>NUCLEOTIDE SEQUENCE [LARGE SCALE GENOMIC DNA]</scope>
</reference>
<name>A0A2M7X3K6_UNCKA</name>
<comment type="caution">
    <text evidence="1">The sequence shown here is derived from an EMBL/GenBank/DDBJ whole genome shotgun (WGS) entry which is preliminary data.</text>
</comment>
<dbReference type="EMBL" id="PFWY01000073">
    <property type="protein sequence ID" value="PJA40764.1"/>
    <property type="molecule type" value="Genomic_DNA"/>
</dbReference>
<protein>
    <submittedName>
        <fullName evidence="1">Uncharacterized protein</fullName>
    </submittedName>
</protein>
<feature type="non-terminal residue" evidence="1">
    <location>
        <position position="1"/>
    </location>
</feature>